<organism evidence="4 5">
    <name type="scientific">Streptomyces marispadix</name>
    <dbReference type="NCBI Taxonomy" id="2922868"/>
    <lineage>
        <taxon>Bacteria</taxon>
        <taxon>Bacillati</taxon>
        <taxon>Actinomycetota</taxon>
        <taxon>Actinomycetes</taxon>
        <taxon>Kitasatosporales</taxon>
        <taxon>Streptomycetaceae</taxon>
        <taxon>Streptomyces</taxon>
    </lineage>
</organism>
<proteinExistence type="predicted"/>
<sequence length="211" mass="21415">MPTARETLLEAAHTAVGAQPWAGVRMVDVANAAGVSRQTLYNEFGTKEGLGAALVGRLVDGFVEGAARAAAEGGRGGADPAASCASAAAWMLRTARDEPIVRAALTGCWGSPMPLPAGAVRENGAGEGFSRTGGPEGVRPGEPGALAARLCERVLAGLTPNGSSPGRLGLACEAGMRIALSFVVAPSKDRPDEEAVGQIREVVRALLAHPR</sequence>
<dbReference type="RefSeq" id="WP_241061396.1">
    <property type="nucleotide sequence ID" value="NZ_JAKWJU010000002.1"/>
</dbReference>
<dbReference type="PROSITE" id="PS50977">
    <property type="entry name" value="HTH_TETR_2"/>
    <property type="match status" value="1"/>
</dbReference>
<dbReference type="InterPro" id="IPR001647">
    <property type="entry name" value="HTH_TetR"/>
</dbReference>
<dbReference type="Proteomes" id="UP001166784">
    <property type="component" value="Unassembled WGS sequence"/>
</dbReference>
<reference evidence="4" key="1">
    <citation type="submission" date="2022-03" db="EMBL/GenBank/DDBJ databases">
        <authorList>
            <person name="Santos J.D.N."/>
            <person name="Kallscheuer N."/>
            <person name="Jogler C."/>
            <person name="Lage O.M."/>
        </authorList>
    </citation>
    <scope>NUCLEOTIDE SEQUENCE</scope>
    <source>
        <strain evidence="4">M600PL45_2</strain>
    </source>
</reference>
<dbReference type="InterPro" id="IPR009057">
    <property type="entry name" value="Homeodomain-like_sf"/>
</dbReference>
<comment type="caution">
    <text evidence="4">The sequence shown here is derived from an EMBL/GenBank/DDBJ whole genome shotgun (WGS) entry which is preliminary data.</text>
</comment>
<accession>A0ABS9T1Q0</accession>
<evidence type="ECO:0000259" key="3">
    <source>
        <dbReference type="PROSITE" id="PS50977"/>
    </source>
</evidence>
<reference evidence="4" key="2">
    <citation type="journal article" date="2023" name="Int. J. Syst. Evol. Microbiol.">
        <title>Streptomyces marispadix sp. nov., isolated from marine beach sediment of the Northern Coast of Portugal.</title>
        <authorList>
            <person name="dos Santos J.D.N."/>
            <person name="Vitorino I.R."/>
            <person name="Kallscheuer N."/>
            <person name="Srivastava A."/>
            <person name="Krautwurst S."/>
            <person name="Marz M."/>
            <person name="Jogler C."/>
            <person name="Lobo Da Cunha A."/>
            <person name="Catita J."/>
            <person name="Goncalves H."/>
            <person name="Gonzalez I."/>
            <person name="Reyes F."/>
            <person name="Lage O.M."/>
        </authorList>
    </citation>
    <scope>NUCLEOTIDE SEQUENCE</scope>
    <source>
        <strain evidence="4">M600PL45_2</strain>
    </source>
</reference>
<dbReference type="InterPro" id="IPR050109">
    <property type="entry name" value="HTH-type_TetR-like_transc_reg"/>
</dbReference>
<evidence type="ECO:0000256" key="1">
    <source>
        <dbReference type="ARBA" id="ARBA00023125"/>
    </source>
</evidence>
<protein>
    <submittedName>
        <fullName evidence="4">TetR/AcrR family transcriptional regulator</fullName>
    </submittedName>
</protein>
<keyword evidence="1 2" id="KW-0238">DNA-binding</keyword>
<evidence type="ECO:0000313" key="4">
    <source>
        <dbReference type="EMBL" id="MCH6162450.1"/>
    </source>
</evidence>
<gene>
    <name evidence="4" type="ORF">MMA15_19270</name>
</gene>
<dbReference type="SUPFAM" id="SSF46689">
    <property type="entry name" value="Homeodomain-like"/>
    <property type="match status" value="1"/>
</dbReference>
<dbReference type="EMBL" id="JAKWJU010000002">
    <property type="protein sequence ID" value="MCH6162450.1"/>
    <property type="molecule type" value="Genomic_DNA"/>
</dbReference>
<evidence type="ECO:0000313" key="5">
    <source>
        <dbReference type="Proteomes" id="UP001166784"/>
    </source>
</evidence>
<evidence type="ECO:0000256" key="2">
    <source>
        <dbReference type="PROSITE-ProRule" id="PRU00335"/>
    </source>
</evidence>
<dbReference type="PANTHER" id="PTHR30055">
    <property type="entry name" value="HTH-TYPE TRANSCRIPTIONAL REGULATOR RUTR"/>
    <property type="match status" value="1"/>
</dbReference>
<dbReference type="PANTHER" id="PTHR30055:SF146">
    <property type="entry name" value="HTH-TYPE TRANSCRIPTIONAL DUAL REGULATOR CECR"/>
    <property type="match status" value="1"/>
</dbReference>
<keyword evidence="5" id="KW-1185">Reference proteome</keyword>
<dbReference type="Gene3D" id="1.10.357.10">
    <property type="entry name" value="Tetracycline Repressor, domain 2"/>
    <property type="match status" value="1"/>
</dbReference>
<dbReference type="Pfam" id="PF00440">
    <property type="entry name" value="TetR_N"/>
    <property type="match status" value="1"/>
</dbReference>
<name>A0ABS9T1Q0_9ACTN</name>
<feature type="DNA-binding region" description="H-T-H motif" evidence="2">
    <location>
        <begin position="25"/>
        <end position="44"/>
    </location>
</feature>
<feature type="domain" description="HTH tetR-type" evidence="3">
    <location>
        <begin position="2"/>
        <end position="62"/>
    </location>
</feature>